<protein>
    <submittedName>
        <fullName evidence="2">Uncharacterized protein</fullName>
    </submittedName>
</protein>
<feature type="region of interest" description="Disordered" evidence="1">
    <location>
        <begin position="43"/>
        <end position="88"/>
    </location>
</feature>
<proteinExistence type="predicted"/>
<dbReference type="AlphaFoldDB" id="V9Z8J7"/>
<keyword evidence="2" id="KW-0614">Plasmid</keyword>
<gene>
    <name evidence="2" type="ORF">pFRL6_356c</name>
</gene>
<geneLocation type="plasmid" evidence="2">
    <name>pFRL6</name>
</geneLocation>
<sequence length="88" mass="9373">MFAFPAGEVDLPHRLGARSGKAGLLRHGRLSVRWLGWGAGPPERRAAGPAVLGTPLPGGGAARPPAAAAVPRTRRRRGRGPADRRWRR</sequence>
<name>V9Z8J7_9ACTN</name>
<reference evidence="2" key="1">
    <citation type="submission" date="2013-09" db="EMBL/GenBank/DDBJ databases">
        <title>Complete nucleotide sequence of Streptomyces linear plasmid pFRL6.</title>
        <authorList>
            <person name="Chen Z."/>
            <person name="Fang P."/>
            <person name="Qin Z."/>
        </authorList>
    </citation>
    <scope>NUCLEOTIDE SEQUENCE</scope>
    <source>
        <plasmid evidence="2">pFRL6</plasmid>
    </source>
</reference>
<accession>V9Z8J7</accession>
<organism evidence="2">
    <name type="scientific">Streptomyces sp. F12</name>
    <dbReference type="NCBI Taxonomy" id="1436084"/>
    <lineage>
        <taxon>Bacteria</taxon>
        <taxon>Bacillati</taxon>
        <taxon>Actinomycetota</taxon>
        <taxon>Actinomycetes</taxon>
        <taxon>Kitasatosporales</taxon>
        <taxon>Streptomycetaceae</taxon>
        <taxon>Streptomyces</taxon>
    </lineage>
</organism>
<evidence type="ECO:0000313" key="2">
    <source>
        <dbReference type="EMBL" id="AHE40443.1"/>
    </source>
</evidence>
<feature type="compositionally biased region" description="Low complexity" evidence="1">
    <location>
        <begin position="62"/>
        <end position="71"/>
    </location>
</feature>
<dbReference type="EMBL" id="KF602051">
    <property type="protein sequence ID" value="AHE40443.1"/>
    <property type="molecule type" value="Genomic_DNA"/>
</dbReference>
<evidence type="ECO:0000256" key="1">
    <source>
        <dbReference type="SAM" id="MobiDB-lite"/>
    </source>
</evidence>